<protein>
    <submittedName>
        <fullName evidence="6">DCC isoform 16</fullName>
    </submittedName>
</protein>
<reference evidence="6 7" key="1">
    <citation type="submission" date="2017-12" db="EMBL/GenBank/DDBJ databases">
        <title>High-resolution comparative analysis of great ape genomes.</title>
        <authorList>
            <person name="Pollen A."/>
            <person name="Hastie A."/>
            <person name="Hormozdiari F."/>
            <person name="Dougherty M."/>
            <person name="Liu R."/>
            <person name="Chaisson M."/>
            <person name="Hoppe E."/>
            <person name="Hill C."/>
            <person name="Pang A."/>
            <person name="Hillier L."/>
            <person name="Baker C."/>
            <person name="Armstrong J."/>
            <person name="Shendure J."/>
            <person name="Paten B."/>
            <person name="Wilson R."/>
            <person name="Chao H."/>
            <person name="Schneider V."/>
            <person name="Ventura M."/>
            <person name="Kronenberg Z."/>
            <person name="Murali S."/>
            <person name="Gordon D."/>
            <person name="Cantsilieris S."/>
            <person name="Munson K."/>
            <person name="Nelson B."/>
            <person name="Raja A."/>
            <person name="Underwood J."/>
            <person name="Diekhans M."/>
            <person name="Fiddes I."/>
            <person name="Haussler D."/>
            <person name="Eichler E."/>
        </authorList>
    </citation>
    <scope>NUCLEOTIDE SEQUENCE [LARGE SCALE GENOMIC DNA]</scope>
    <source>
        <strain evidence="6">Yerkes chimp pedigree #C0471</strain>
    </source>
</reference>
<dbReference type="PANTHER" id="PTHR10075">
    <property type="entry name" value="BASIGIN RELATED"/>
    <property type="match status" value="1"/>
</dbReference>
<dbReference type="InterPro" id="IPR013783">
    <property type="entry name" value="Ig-like_fold"/>
</dbReference>
<dbReference type="SUPFAM" id="SSF48726">
    <property type="entry name" value="Immunoglobulin"/>
    <property type="match status" value="1"/>
</dbReference>
<evidence type="ECO:0000313" key="6">
    <source>
        <dbReference type="EMBL" id="PNI70015.1"/>
    </source>
</evidence>
<keyword evidence="4" id="KW-0393">Immunoglobulin domain</keyword>
<feature type="domain" description="Ig-like" evidence="5">
    <location>
        <begin position="7"/>
        <end position="102"/>
    </location>
</feature>
<accession>A0A2J8NE24</accession>
<dbReference type="SMART" id="SM00408">
    <property type="entry name" value="IGc2"/>
    <property type="match status" value="1"/>
</dbReference>
<evidence type="ECO:0000256" key="3">
    <source>
        <dbReference type="ARBA" id="ARBA00023157"/>
    </source>
</evidence>
<dbReference type="SMART" id="SM00409">
    <property type="entry name" value="IG"/>
    <property type="match status" value="1"/>
</dbReference>
<dbReference type="InterPro" id="IPR003599">
    <property type="entry name" value="Ig_sub"/>
</dbReference>
<keyword evidence="3" id="KW-1015">Disulfide bond</keyword>
<feature type="non-terminal residue" evidence="6">
    <location>
        <position position="1"/>
    </location>
</feature>
<evidence type="ECO:0000256" key="2">
    <source>
        <dbReference type="ARBA" id="ARBA00022737"/>
    </source>
</evidence>
<keyword evidence="2" id="KW-0677">Repeat</keyword>
<evidence type="ECO:0000256" key="1">
    <source>
        <dbReference type="ARBA" id="ARBA00009588"/>
    </source>
</evidence>
<dbReference type="PROSITE" id="PS50835">
    <property type="entry name" value="IG_LIKE"/>
    <property type="match status" value="1"/>
</dbReference>
<dbReference type="PANTHER" id="PTHR10075:SF100">
    <property type="entry name" value="FASCICLIN-2"/>
    <property type="match status" value="1"/>
</dbReference>
<dbReference type="InterPro" id="IPR007110">
    <property type="entry name" value="Ig-like_dom"/>
</dbReference>
<gene>
    <name evidence="6" type="ORF">CK820_G0011452</name>
</gene>
<dbReference type="AlphaFoldDB" id="A0A2J8NE24"/>
<dbReference type="InterPro" id="IPR003598">
    <property type="entry name" value="Ig_sub2"/>
</dbReference>
<organism evidence="6 7">
    <name type="scientific">Pan troglodytes</name>
    <name type="common">Chimpanzee</name>
    <dbReference type="NCBI Taxonomy" id="9598"/>
    <lineage>
        <taxon>Eukaryota</taxon>
        <taxon>Metazoa</taxon>
        <taxon>Chordata</taxon>
        <taxon>Craniata</taxon>
        <taxon>Vertebrata</taxon>
        <taxon>Euteleostomi</taxon>
        <taxon>Mammalia</taxon>
        <taxon>Eutheria</taxon>
        <taxon>Euarchontoglires</taxon>
        <taxon>Primates</taxon>
        <taxon>Haplorrhini</taxon>
        <taxon>Catarrhini</taxon>
        <taxon>Hominidae</taxon>
        <taxon>Pan</taxon>
    </lineage>
</organism>
<evidence type="ECO:0000313" key="7">
    <source>
        <dbReference type="Proteomes" id="UP000236370"/>
    </source>
</evidence>
<proteinExistence type="inferred from homology"/>
<dbReference type="Pfam" id="PF13927">
    <property type="entry name" value="Ig_3"/>
    <property type="match status" value="1"/>
</dbReference>
<dbReference type="Gene3D" id="2.60.40.10">
    <property type="entry name" value="Immunoglobulins"/>
    <property type="match status" value="1"/>
</dbReference>
<evidence type="ECO:0000259" key="5">
    <source>
        <dbReference type="PROSITE" id="PS50835"/>
    </source>
</evidence>
<name>A0A2J8NE24_PANTR</name>
<comment type="similarity">
    <text evidence="1">Belongs to the immunoglobulin superfamily. DCC family.</text>
</comment>
<sequence>IKAFTALRFLSEPSDAVTMRGGNVLLDCSAESDRGVPVIKWKKDGIHLALGMDERKQQLSNGSLLIQNILHSRHHKPDEGLYQCEASLGDSGSIISRTAKVAVAGANIRILPRRSTSSCAAVWKMYPRALEYAQNSIWEGLVTVQSFPFYIYRDIVYFQMISRKLNCSDSIILNDLMIFI</sequence>
<dbReference type="EMBL" id="NBAG03000231">
    <property type="protein sequence ID" value="PNI70015.1"/>
    <property type="molecule type" value="Genomic_DNA"/>
</dbReference>
<dbReference type="Proteomes" id="UP000236370">
    <property type="component" value="Unassembled WGS sequence"/>
</dbReference>
<evidence type="ECO:0000256" key="4">
    <source>
        <dbReference type="ARBA" id="ARBA00023319"/>
    </source>
</evidence>
<dbReference type="FunFam" id="2.60.40.10:FF:000189">
    <property type="entry name" value="Neogenin isoform 3"/>
    <property type="match status" value="1"/>
</dbReference>
<dbReference type="InterPro" id="IPR036179">
    <property type="entry name" value="Ig-like_dom_sf"/>
</dbReference>
<comment type="caution">
    <text evidence="6">The sequence shown here is derived from an EMBL/GenBank/DDBJ whole genome shotgun (WGS) entry which is preliminary data.</text>
</comment>
<dbReference type="CDD" id="cd05722">
    <property type="entry name" value="IgI_1_Neogenin_like"/>
    <property type="match status" value="1"/>
</dbReference>